<organism evidence="2 3">
    <name type="scientific">Zingiber officinale</name>
    <name type="common">Ginger</name>
    <name type="synonym">Amomum zingiber</name>
    <dbReference type="NCBI Taxonomy" id="94328"/>
    <lineage>
        <taxon>Eukaryota</taxon>
        <taxon>Viridiplantae</taxon>
        <taxon>Streptophyta</taxon>
        <taxon>Embryophyta</taxon>
        <taxon>Tracheophyta</taxon>
        <taxon>Spermatophyta</taxon>
        <taxon>Magnoliopsida</taxon>
        <taxon>Liliopsida</taxon>
        <taxon>Zingiberales</taxon>
        <taxon>Zingiberaceae</taxon>
        <taxon>Zingiber</taxon>
    </lineage>
</organism>
<dbReference type="AlphaFoldDB" id="A0A8J5KFU4"/>
<evidence type="ECO:0000313" key="3">
    <source>
        <dbReference type="Proteomes" id="UP000734854"/>
    </source>
</evidence>
<reference evidence="2 3" key="1">
    <citation type="submission" date="2020-08" db="EMBL/GenBank/DDBJ databases">
        <title>Plant Genome Project.</title>
        <authorList>
            <person name="Zhang R.-G."/>
        </authorList>
    </citation>
    <scope>NUCLEOTIDE SEQUENCE [LARGE SCALE GENOMIC DNA]</scope>
    <source>
        <tissue evidence="2">Rhizome</tissue>
    </source>
</reference>
<comment type="caution">
    <text evidence="2">The sequence shown here is derived from an EMBL/GenBank/DDBJ whole genome shotgun (WGS) entry which is preliminary data.</text>
</comment>
<name>A0A8J5KFU4_ZINOF</name>
<accession>A0A8J5KFU4</accession>
<sequence>MESEGLSHDEHVPLVVPPAFIPEMEDESDFKSYVCEMIKSYVDRQNARYMQYIERKKEQLECISKIEKLKEYGSLKKYHQTKLEKLEKNQMMFREEMNEMKDLMFKTAVIFENMCKDIPRSNFDNDNETTANEEQPEAGNVFKGDNVSEGGEGDAPRRSKRKKKN</sequence>
<feature type="compositionally biased region" description="Polar residues" evidence="1">
    <location>
        <begin position="122"/>
        <end position="133"/>
    </location>
</feature>
<feature type="region of interest" description="Disordered" evidence="1">
    <location>
        <begin position="121"/>
        <end position="165"/>
    </location>
</feature>
<evidence type="ECO:0000313" key="2">
    <source>
        <dbReference type="EMBL" id="KAG6488370.1"/>
    </source>
</evidence>
<dbReference type="Proteomes" id="UP000734854">
    <property type="component" value="Unassembled WGS sequence"/>
</dbReference>
<proteinExistence type="predicted"/>
<keyword evidence="3" id="KW-1185">Reference proteome</keyword>
<dbReference type="EMBL" id="JACMSC010000014">
    <property type="protein sequence ID" value="KAG6488370.1"/>
    <property type="molecule type" value="Genomic_DNA"/>
</dbReference>
<evidence type="ECO:0000256" key="1">
    <source>
        <dbReference type="SAM" id="MobiDB-lite"/>
    </source>
</evidence>
<gene>
    <name evidence="2" type="ORF">ZIOFF_049613</name>
</gene>
<protein>
    <submittedName>
        <fullName evidence="2">Uncharacterized protein</fullName>
    </submittedName>
</protein>